<feature type="region of interest" description="Disordered" evidence="1">
    <location>
        <begin position="1327"/>
        <end position="1401"/>
    </location>
</feature>
<evidence type="ECO:0000313" key="4">
    <source>
        <dbReference type="EnsemblPlants" id="Bo3g002940.1"/>
    </source>
</evidence>
<feature type="transmembrane region" description="Helical" evidence="2">
    <location>
        <begin position="484"/>
        <end position="505"/>
    </location>
</feature>
<name>A0A0D3AZQ9_BRAOL</name>
<dbReference type="Pfam" id="PF13962">
    <property type="entry name" value="PGG"/>
    <property type="match status" value="3"/>
</dbReference>
<feature type="compositionally biased region" description="Basic residues" evidence="1">
    <location>
        <begin position="1376"/>
        <end position="1385"/>
    </location>
</feature>
<evidence type="ECO:0000256" key="2">
    <source>
        <dbReference type="SAM" id="Phobius"/>
    </source>
</evidence>
<dbReference type="PANTHER" id="PTHR24177">
    <property type="entry name" value="CASKIN"/>
    <property type="match status" value="1"/>
</dbReference>
<feature type="transmembrane region" description="Helical" evidence="2">
    <location>
        <begin position="602"/>
        <end position="623"/>
    </location>
</feature>
<feature type="transmembrane region" description="Helical" evidence="2">
    <location>
        <begin position="1229"/>
        <end position="1251"/>
    </location>
</feature>
<dbReference type="eggNOG" id="KOG0504">
    <property type="taxonomic scope" value="Eukaryota"/>
</dbReference>
<evidence type="ECO:0000313" key="5">
    <source>
        <dbReference type="Proteomes" id="UP000032141"/>
    </source>
</evidence>
<feature type="transmembrane region" description="Helical" evidence="2">
    <location>
        <begin position="2032"/>
        <end position="2057"/>
    </location>
</feature>
<keyword evidence="2" id="KW-0472">Membrane</keyword>
<dbReference type="STRING" id="109376.A0A0D3AZQ9"/>
<evidence type="ECO:0000259" key="3">
    <source>
        <dbReference type="Pfam" id="PF13962"/>
    </source>
</evidence>
<evidence type="ECO:0000256" key="1">
    <source>
        <dbReference type="SAM" id="MobiDB-lite"/>
    </source>
</evidence>
<feature type="domain" description="PGG" evidence="3">
    <location>
        <begin position="479"/>
        <end position="591"/>
    </location>
</feature>
<keyword evidence="2" id="KW-0812">Transmembrane</keyword>
<reference evidence="4" key="2">
    <citation type="submission" date="2015-03" db="UniProtKB">
        <authorList>
            <consortium name="EnsemblPlants"/>
        </authorList>
    </citation>
    <scope>IDENTIFICATION</scope>
</reference>
<feature type="domain" description="PGG" evidence="3">
    <location>
        <begin position="1135"/>
        <end position="1249"/>
    </location>
</feature>
<feature type="transmembrane region" description="Helical" evidence="2">
    <location>
        <begin position="1951"/>
        <end position="1969"/>
    </location>
</feature>
<feature type="compositionally biased region" description="Basic and acidic residues" evidence="1">
    <location>
        <begin position="1386"/>
        <end position="1400"/>
    </location>
</feature>
<dbReference type="GO" id="GO:0016020">
    <property type="term" value="C:membrane"/>
    <property type="evidence" value="ECO:0007669"/>
    <property type="project" value="TreeGrafter"/>
</dbReference>
<organism evidence="4 5">
    <name type="scientific">Brassica oleracea var. oleracea</name>
    <dbReference type="NCBI Taxonomy" id="109376"/>
    <lineage>
        <taxon>Eukaryota</taxon>
        <taxon>Viridiplantae</taxon>
        <taxon>Streptophyta</taxon>
        <taxon>Embryophyta</taxon>
        <taxon>Tracheophyta</taxon>
        <taxon>Spermatophyta</taxon>
        <taxon>Magnoliopsida</taxon>
        <taxon>eudicotyledons</taxon>
        <taxon>Gunneridae</taxon>
        <taxon>Pentapetalae</taxon>
        <taxon>rosids</taxon>
        <taxon>malvids</taxon>
        <taxon>Brassicales</taxon>
        <taxon>Brassicaceae</taxon>
        <taxon>Brassiceae</taxon>
        <taxon>Brassica</taxon>
    </lineage>
</organism>
<feature type="transmembrane region" description="Helical" evidence="2">
    <location>
        <begin position="569"/>
        <end position="590"/>
    </location>
</feature>
<feature type="transmembrane region" description="Helical" evidence="2">
    <location>
        <begin position="1257"/>
        <end position="1280"/>
    </location>
</feature>
<protein>
    <recommendedName>
        <fullName evidence="3">PGG domain-containing protein</fullName>
    </recommendedName>
</protein>
<dbReference type="FunFam" id="1.25.40.20:FF:000408">
    <property type="entry name" value="Ankyrin repeat family protein"/>
    <property type="match status" value="1"/>
</dbReference>
<proteinExistence type="predicted"/>
<feature type="region of interest" description="Disordered" evidence="1">
    <location>
        <begin position="1"/>
        <end position="29"/>
    </location>
</feature>
<feature type="domain" description="PGG" evidence="3">
    <location>
        <begin position="1941"/>
        <end position="2054"/>
    </location>
</feature>
<dbReference type="EnsemblPlants" id="Bo3g002940.1">
    <property type="protein sequence ID" value="Bo3g002940.1"/>
    <property type="gene ID" value="Bo3g002940"/>
</dbReference>
<feature type="transmembrane region" description="Helical" evidence="2">
    <location>
        <begin position="1141"/>
        <end position="1163"/>
    </location>
</feature>
<reference evidence="4 5" key="1">
    <citation type="journal article" date="2014" name="Genome Biol.">
        <title>Transcriptome and methylome profiling reveals relics of genome dominance in the mesopolyploid Brassica oleracea.</title>
        <authorList>
            <person name="Parkin I.A."/>
            <person name="Koh C."/>
            <person name="Tang H."/>
            <person name="Robinson S.J."/>
            <person name="Kagale S."/>
            <person name="Clarke W.E."/>
            <person name="Town C.D."/>
            <person name="Nixon J."/>
            <person name="Krishnakumar V."/>
            <person name="Bidwell S.L."/>
            <person name="Denoeud F."/>
            <person name="Belcram H."/>
            <person name="Links M.G."/>
            <person name="Just J."/>
            <person name="Clarke C."/>
            <person name="Bender T."/>
            <person name="Huebert T."/>
            <person name="Mason A.S."/>
            <person name="Pires J.C."/>
            <person name="Barker G."/>
            <person name="Moore J."/>
            <person name="Walley P.G."/>
            <person name="Manoli S."/>
            <person name="Batley J."/>
            <person name="Edwards D."/>
            <person name="Nelson M.N."/>
            <person name="Wang X."/>
            <person name="Paterson A.H."/>
            <person name="King G."/>
            <person name="Bancroft I."/>
            <person name="Chalhoub B."/>
            <person name="Sharpe A.G."/>
        </authorList>
    </citation>
    <scope>NUCLEOTIDE SEQUENCE</scope>
    <source>
        <strain evidence="4 5">cv. TO1000</strain>
    </source>
</reference>
<feature type="compositionally biased region" description="Basic and acidic residues" evidence="1">
    <location>
        <begin position="1327"/>
        <end position="1339"/>
    </location>
</feature>
<dbReference type="SUPFAM" id="SSF140860">
    <property type="entry name" value="Pseudo ankyrin repeat-like"/>
    <property type="match status" value="1"/>
</dbReference>
<accession>A0A0D3AZQ9</accession>
<dbReference type="HOGENOM" id="CLU_232304_0_0_1"/>
<dbReference type="InterPro" id="IPR026961">
    <property type="entry name" value="PGG_dom"/>
</dbReference>
<dbReference type="Proteomes" id="UP000032141">
    <property type="component" value="Chromosome C3"/>
</dbReference>
<feature type="transmembrane region" description="Helical" evidence="2">
    <location>
        <begin position="2063"/>
        <end position="2086"/>
    </location>
</feature>
<dbReference type="SMART" id="SM00248">
    <property type="entry name" value="ANK"/>
    <property type="match status" value="10"/>
</dbReference>
<dbReference type="Pfam" id="PF12796">
    <property type="entry name" value="Ank_2"/>
    <property type="match status" value="2"/>
</dbReference>
<feature type="region of interest" description="Disordered" evidence="1">
    <location>
        <begin position="1417"/>
        <end position="1449"/>
    </location>
</feature>
<keyword evidence="2" id="KW-1133">Transmembrane helix</keyword>
<dbReference type="PANTHER" id="PTHR24177:SF456">
    <property type="entry name" value="ANKYRIN REPEAT FAMILY PROTEIN"/>
    <property type="match status" value="1"/>
</dbReference>
<dbReference type="Gramene" id="Bo3g002940.1">
    <property type="protein sequence ID" value="Bo3g002940.1"/>
    <property type="gene ID" value="Bo3g002940"/>
</dbReference>
<feature type="region of interest" description="Disordered" evidence="1">
    <location>
        <begin position="666"/>
        <end position="685"/>
    </location>
</feature>
<keyword evidence="5" id="KW-1185">Reference proteome</keyword>
<feature type="transmembrane region" description="Helical" evidence="2">
    <location>
        <begin position="525"/>
        <end position="548"/>
    </location>
</feature>
<feature type="transmembrane region" description="Helical" evidence="2">
    <location>
        <begin position="1183"/>
        <end position="1208"/>
    </location>
</feature>
<dbReference type="OMA" id="FTTHHET"/>
<sequence>MLGSSGQGAASSSGQAGASSSGQAAASFSGQMPGENCECSQSQSLSLEVLQGILNVRRQDATTSAWIDVFDSPLQKACTCSQLEIVKQQLQEMTTRPHLTPERLALDIAAGNGDLMTVKKCDENNPRLVMEKRPARCELAVPVVRASIARISSEIPRYIPRISFSVGMSVRIPLFSCSGYLFDRTPLNVLMHEDGYWATCLLLDAILHGFLDIVLEFFENVRSDPVLSKKLPYLAATKHSSHRSSPLRLLALKPDLFRSHYDLGLWQHLVYNCIDLNFPTDSETPKPNPYQRFKQIYELKDRHLKADTLLRLMCKSAKELRLRGTVNDKSWRETIYEALLEAVENGNMEFFIEIIKCNPQLLWISEAVSGRNLFQLAVVFRKDKIFSLIHGLDDRKVALLRSLDKDNNNILHIVAYLSPRPDHLSKISGSALKMQREIRWYMEVKSLVSEREVVQKNNEKMTPRQVFEASHEPLRKEGEEWMKYTATACSFVAALIATVTFQAIFTVPGGYDETLGKPLLLTDMHFTAFILSDTLAFFTSCTSVLIFLSILTARYSFDDFIVSLPRKMILGQAILFLSIASMLVGFITALSSSMRQKPTLVVPMKPLAALPGILFLMFQYPLLKEMISSTYGKRLFHRDTKYAAGLKETFRRSPFKFANTKVPQVGLRDSSSPIKKAPEDEAPNDRLNIQTPFIESALSTSRLQKRNTNLYYDYIQLSQGISQGRVEVVKDFLNRRPDAVDEWINFYETPLLKACACGKPEIVKELLRRMTPEQMIPKMSQNASYHTPLTVVAVSGNMEIAEVLIAKNPKLLEIPGNNGQIPVVVAVENTQMEMARYLYIRTPVQVLLDEDGYHGSLLFLNAIFYKMLDIALDLFSLSERLAVTKHSQIESIPIIVLASKPDLFPGGCYLGPLERFIYSWLEVKLPTLPEATRSDKDQHNTLMRKLLKLLTKWTGIDEVYRMKVMHLQAEKLLLGISKETLKMGLRERSETVDEALLFAVRFGNVDFLVEMIKNNSELLWSTRTSSSSTLFLLAVEFRQEKVFSLLYGLDDRKHLLLADKDCYGNGVLHLAGYPSPPSKLSNVVGATLQMQRELQWFKEAERIAPEIEKERVNTEEQTPSEIFTKEHESLRKEAEKWMKDTAMSCSLVAALIVTVTFAAVFTVPGGTDDNKKGIPFHLKDPHFVTFVVSDLVSCFASCTSVLIFLGILTARYSFDDFLVSLPTKMIAGLSILFVSIAAMLVAFSSALFTMFYDEKWIVPPTILLACFPALLFVLLQYPLLKEMIFSTYGKGIFDRNMKSQDGHRGEFKYLPKLCDCPQAWLEHRSSQGEETIELRHTDSGESQETNSRHRKSHLLEAHRRWNSSPQKVELQDKTHLNLHQRRRFRGDRNSRDDTGSEKPHARLLIRAKLYYKTTSISAREEESRRTAKRKRARKKEPSGGRTRTNAPEAEQITGLSKQILVMAMSSNYLDAAGLKETFRGSHFKFASTKVPEDEAPNDCLNIQTPVTESALSTSRLHGKNTNEYYEFIQLSQGIHQGRVEAFLNQRPDAVNEWINFYETPLLKACARGKPEIVKELLRRMTPEQMLPKMSQNTSYHTPLTIVAGNGNMEIAEVLIAKNPKLLEIPGSNGKIPVVVAVKNTQMEMVRYLYTRTPVQVLFDEDGYHGTVLFVNAIFYKMLDIALDLFSMCRRLAVTRHPHVESIPSIVLACKPDFFPSGCYLGPFKRFIYSWLEVKLPTLRKDSLSNNDQDNTLMGKLIILFTKWTGIDKVYRMKVMHLQAKKLLLGISEETLAMGLEERSDTVEALFLAARFGNVDFLVEMIKNNSELLWSRRERSNKSLFHVAVEFKQAKVFSLIYGLDGMKHLLLADKVNYGDAVLHFAGYRSPLSDVVGSVLQMQRSLQWFKEVERITPEAEMERLNAVKETPSQTFTTHHETLRQEAEKWMKDTAQSCSLVAALIVTVTFAAVFTVPGGTDDEARGKPFHLKDAQFVTFIVADMISCFASCTSVLIFLRILTSRYSFDAFLVSLPTKMIAGLSILFVSIAAMLVAFSSALFTIFNNSKWIIPPTILLACFPALLFVLLQYPILKQMIISTHGKGIFDRNMKVLS</sequence>
<dbReference type="Gene3D" id="1.25.40.20">
    <property type="entry name" value="Ankyrin repeat-containing domain"/>
    <property type="match status" value="2"/>
</dbReference>
<dbReference type="SUPFAM" id="SSF48403">
    <property type="entry name" value="Ankyrin repeat"/>
    <property type="match status" value="2"/>
</dbReference>
<dbReference type="InterPro" id="IPR036770">
    <property type="entry name" value="Ankyrin_rpt-contain_sf"/>
</dbReference>
<feature type="transmembrane region" description="Helical" evidence="2">
    <location>
        <begin position="1989"/>
        <end position="2011"/>
    </location>
</feature>
<dbReference type="InterPro" id="IPR002110">
    <property type="entry name" value="Ankyrin_rpt"/>
</dbReference>